<dbReference type="Proteomes" id="UP001283361">
    <property type="component" value="Unassembled WGS sequence"/>
</dbReference>
<evidence type="ECO:0000259" key="6">
    <source>
        <dbReference type="Pfam" id="PF14821"/>
    </source>
</evidence>
<dbReference type="Pfam" id="PF14821">
    <property type="entry name" value="Thr_synth_N"/>
    <property type="match status" value="1"/>
</dbReference>
<dbReference type="InterPro" id="IPR000623">
    <property type="entry name" value="Shikimate_kinase/TSH1"/>
</dbReference>
<evidence type="ECO:0000256" key="4">
    <source>
        <dbReference type="PIRSR" id="PIRSR604450-51"/>
    </source>
</evidence>
<feature type="domain" description="Tryptophan synthase beta chain-like PALP" evidence="5">
    <location>
        <begin position="375"/>
        <end position="627"/>
    </location>
</feature>
<organism evidence="7 8">
    <name type="scientific">Elysia crispata</name>
    <name type="common">lettuce slug</name>
    <dbReference type="NCBI Taxonomy" id="231223"/>
    <lineage>
        <taxon>Eukaryota</taxon>
        <taxon>Metazoa</taxon>
        <taxon>Spiralia</taxon>
        <taxon>Lophotrochozoa</taxon>
        <taxon>Mollusca</taxon>
        <taxon>Gastropoda</taxon>
        <taxon>Heterobranchia</taxon>
        <taxon>Euthyneura</taxon>
        <taxon>Panpulmonata</taxon>
        <taxon>Sacoglossa</taxon>
        <taxon>Placobranchoidea</taxon>
        <taxon>Plakobranchidae</taxon>
        <taxon>Elysia</taxon>
    </lineage>
</organism>
<comment type="caution">
    <text evidence="7">The sequence shown here is derived from an EMBL/GenBank/DDBJ whole genome shotgun (WGS) entry which is preliminary data.</text>
</comment>
<dbReference type="InterPro" id="IPR037158">
    <property type="entry name" value="Thr_synth_N_sf"/>
</dbReference>
<dbReference type="InterPro" id="IPR029144">
    <property type="entry name" value="Thr_synth_N"/>
</dbReference>
<proteinExistence type="inferred from homology"/>
<keyword evidence="8" id="KW-1185">Reference proteome</keyword>
<dbReference type="Pfam" id="PF01202">
    <property type="entry name" value="SKI"/>
    <property type="match status" value="1"/>
</dbReference>
<dbReference type="NCBIfam" id="TIGR00260">
    <property type="entry name" value="thrC"/>
    <property type="match status" value="1"/>
</dbReference>
<evidence type="ECO:0000313" key="8">
    <source>
        <dbReference type="Proteomes" id="UP001283361"/>
    </source>
</evidence>
<dbReference type="PRINTS" id="PR01100">
    <property type="entry name" value="SHIKIMTKNASE"/>
</dbReference>
<dbReference type="Pfam" id="PF00291">
    <property type="entry name" value="PALP"/>
    <property type="match status" value="1"/>
</dbReference>
<name>A0AAE1B6W4_9GAST</name>
<comment type="cofactor">
    <cofactor evidence="1 4">
        <name>pyridoxal 5'-phosphate</name>
        <dbReference type="ChEBI" id="CHEBI:597326"/>
    </cofactor>
</comment>
<dbReference type="Gene3D" id="3.90.1380.10">
    <property type="entry name" value="Threonine synthase, N-terminal domain"/>
    <property type="match status" value="1"/>
</dbReference>
<keyword evidence="3 4" id="KW-0663">Pyridoxal phosphate</keyword>
<dbReference type="HAMAP" id="MF_00109">
    <property type="entry name" value="Shikimate_kinase"/>
    <property type="match status" value="1"/>
</dbReference>
<evidence type="ECO:0000313" key="7">
    <source>
        <dbReference type="EMBL" id="KAK3800723.1"/>
    </source>
</evidence>
<evidence type="ECO:0000256" key="1">
    <source>
        <dbReference type="ARBA" id="ARBA00001933"/>
    </source>
</evidence>
<dbReference type="InterPro" id="IPR031322">
    <property type="entry name" value="Shikimate/glucono_kinase"/>
</dbReference>
<dbReference type="Gene3D" id="3.40.50.1100">
    <property type="match status" value="2"/>
</dbReference>
<dbReference type="Pfam" id="PF24857">
    <property type="entry name" value="THR4_C"/>
    <property type="match status" value="1"/>
</dbReference>
<dbReference type="EMBL" id="JAWDGP010000422">
    <property type="protein sequence ID" value="KAK3800723.1"/>
    <property type="molecule type" value="Genomic_DNA"/>
</dbReference>
<dbReference type="SUPFAM" id="SSF53686">
    <property type="entry name" value="Tryptophan synthase beta subunit-like PLP-dependent enzymes"/>
    <property type="match status" value="1"/>
</dbReference>
<reference evidence="7" key="1">
    <citation type="journal article" date="2023" name="G3 (Bethesda)">
        <title>A reference genome for the long-term kleptoplast-retaining sea slug Elysia crispata morphotype clarki.</title>
        <authorList>
            <person name="Eastman K.E."/>
            <person name="Pendleton A.L."/>
            <person name="Shaikh M.A."/>
            <person name="Suttiyut T."/>
            <person name="Ogas R."/>
            <person name="Tomko P."/>
            <person name="Gavelis G."/>
            <person name="Widhalm J.R."/>
            <person name="Wisecaver J.H."/>
        </authorList>
    </citation>
    <scope>NUCLEOTIDE SEQUENCE</scope>
    <source>
        <strain evidence="7">ECLA1</strain>
    </source>
</reference>
<evidence type="ECO:0000256" key="3">
    <source>
        <dbReference type="ARBA" id="ARBA00022898"/>
    </source>
</evidence>
<protein>
    <recommendedName>
        <fullName evidence="9">Threonine synthase</fullName>
    </recommendedName>
</protein>
<feature type="modified residue" description="N6-(pyridoxal phosphate)lysine" evidence="4">
    <location>
        <position position="398"/>
    </location>
</feature>
<accession>A0AAE1B6W4</accession>
<dbReference type="GO" id="GO:0005737">
    <property type="term" value="C:cytoplasm"/>
    <property type="evidence" value="ECO:0007669"/>
    <property type="project" value="TreeGrafter"/>
</dbReference>
<comment type="similarity">
    <text evidence="2">Belongs to the threonine synthase family.</text>
</comment>
<sequence>MLFVKISSSIKSSRLRLMASGRVVLPLVHSRYRWITLEQQHPFLLFKVGQTTPRYSTWDRVRGLIWLRPGAVGPMTWRKSYVRPHHCDAALFGKVAKTRTTWDALNGKGNIILMGLPGSGKTTTGRLLAEKLDKPVVDVDDDLLTPYWGMSVADKLGQIGDHRFLEEEGKALLTLDKQASIVSLSGSNPLHHDSMAKIDKAGVVIYLDAETETILSRQKSMKVDRIIGMGEGASLEQVIEARRHTYEMWHDLRVFIHASDTPSDVASKVMAAISRFHDDGGHVSTRDVTGHESRSTFLEAVLQGLAPDGGLFVRPSQRPKFSLNDLQTLLPLTIRERALRLLEAWIHPLDISPQELSHFLEMSYTRGLFDHPRMCPLVPLTRNVYTQELFHGPTASFKDWALQLMPRFYTRAANHLRPDQRFLVVAATSGDTGSATLDGFSRHAGNARVGAIVFYPTNNISEIQKQQTIAMEGPNVKVIGVDGDFDYCQQTVKRLFLDKAFHQDLGDCQLSVANSINWGRLLPQVLYHVTAYLDLVKDNHVTMGEPVDYCIPTGNFGNILSAYYAKEMGVPIRQLVCASNTNNILTEFLTAGSYSPSSYSLKSTISPSIDIIASSNLERLLYHVTQDPGVVHQFYKDVQTEGKAKVTETVLQKLKSLFRADFASEEDTLNTIRKVYDEAGYILDPHTAVGYHVATKQGTPQVPIVLSGTAHFAKFVDNVLPALTGAKTDLDPHKLTVEDLLTSASDLNGKPKMHSLLSSIASKPKRHSKTVPADYVQICHSIIEFARSI</sequence>
<evidence type="ECO:0000256" key="2">
    <source>
        <dbReference type="ARBA" id="ARBA00005517"/>
    </source>
</evidence>
<dbReference type="InterPro" id="IPR004450">
    <property type="entry name" value="Thr_synthase-like"/>
</dbReference>
<dbReference type="PANTHER" id="PTHR43515:SF1">
    <property type="entry name" value="THREONINE SYNTHASE-LIKE 1"/>
    <property type="match status" value="1"/>
</dbReference>
<dbReference type="AlphaFoldDB" id="A0AAE1B6W4"/>
<dbReference type="SUPFAM" id="SSF52540">
    <property type="entry name" value="P-loop containing nucleoside triphosphate hydrolases"/>
    <property type="match status" value="1"/>
</dbReference>
<dbReference type="InterPro" id="IPR001926">
    <property type="entry name" value="TrpB-like_PALP"/>
</dbReference>
<evidence type="ECO:0008006" key="9">
    <source>
        <dbReference type="Google" id="ProtNLM"/>
    </source>
</evidence>
<dbReference type="PANTHER" id="PTHR43515">
    <property type="entry name" value="THREONINE SYNTHASE-LIKE 1"/>
    <property type="match status" value="1"/>
</dbReference>
<dbReference type="InterPro" id="IPR036052">
    <property type="entry name" value="TrpB-like_PALP_sf"/>
</dbReference>
<dbReference type="InterPro" id="IPR027417">
    <property type="entry name" value="P-loop_NTPase"/>
</dbReference>
<feature type="domain" description="Threonine synthase N-terminal" evidence="6">
    <location>
        <begin position="283"/>
        <end position="364"/>
    </location>
</feature>
<dbReference type="Gene3D" id="3.40.50.300">
    <property type="entry name" value="P-loop containing nucleotide triphosphate hydrolases"/>
    <property type="match status" value="1"/>
</dbReference>
<evidence type="ECO:0000259" key="5">
    <source>
        <dbReference type="Pfam" id="PF00291"/>
    </source>
</evidence>
<gene>
    <name evidence="7" type="ORF">RRG08_003128</name>
</gene>